<keyword evidence="2" id="KW-1185">Reference proteome</keyword>
<dbReference type="SUPFAM" id="SSF48403">
    <property type="entry name" value="Ankyrin repeat"/>
    <property type="match status" value="1"/>
</dbReference>
<reference evidence="1 2" key="1">
    <citation type="journal article" date="2018" name="Sci. Data">
        <title>The draft genome sequence of cork oak.</title>
        <authorList>
            <person name="Ramos A.M."/>
            <person name="Usie A."/>
            <person name="Barbosa P."/>
            <person name="Barros P.M."/>
            <person name="Capote T."/>
            <person name="Chaves I."/>
            <person name="Simoes F."/>
            <person name="Abreu I."/>
            <person name="Carrasquinho I."/>
            <person name="Faro C."/>
            <person name="Guimaraes J.B."/>
            <person name="Mendonca D."/>
            <person name="Nobrega F."/>
            <person name="Rodrigues L."/>
            <person name="Saibo N.J.M."/>
            <person name="Varela M.C."/>
            <person name="Egas C."/>
            <person name="Matos J."/>
            <person name="Miguel C.M."/>
            <person name="Oliveira M.M."/>
            <person name="Ricardo C.P."/>
            <person name="Goncalves S."/>
        </authorList>
    </citation>
    <scope>NUCLEOTIDE SEQUENCE [LARGE SCALE GENOMIC DNA]</scope>
    <source>
        <strain evidence="2">cv. HL8</strain>
    </source>
</reference>
<sequence length="368" mass="41576">MYGTLLRQPPIEPPEDNEFAFNNAMALYLICESFGLIAFLSSGRLLKPKLLGMLWQKRTSQKETNLAVMQNNENNLLQYVDFAKNIRKGDWNAAKEFLSSTHCNPWRTYQHCGRVGEANVGRNLEIKDNDGLTVLGCSAIVGNIQITKCITQKNRRLLSIGNSTNQLIPVVLNAVYNAIDLARYLYSETPLEDLKPENGINGATFITRCIYAKAFVDKTLIKQIYELKLLHYQSADSAQLLSRVCHELPGLIDQQLSDARVLDAVLKAIQKGLIEFVIAVLSTKNELAWSKTKETSRNTFMWAVQHLDIKNNNILHVAAILDSSSGRTVQVQLYRCKENYNESTNEDGRTPRELITETHKELVDKGEK</sequence>
<dbReference type="EMBL" id="PKMF04000467">
    <property type="protein sequence ID" value="KAK7830183.1"/>
    <property type="molecule type" value="Genomic_DNA"/>
</dbReference>
<evidence type="ECO:0000313" key="2">
    <source>
        <dbReference type="Proteomes" id="UP000237347"/>
    </source>
</evidence>
<dbReference type="AlphaFoldDB" id="A0AAW0JUV7"/>
<gene>
    <name evidence="1" type="ORF">CFP56_028509</name>
</gene>
<dbReference type="InterPro" id="IPR036770">
    <property type="entry name" value="Ankyrin_rpt-contain_sf"/>
</dbReference>
<dbReference type="PANTHER" id="PTHR24177">
    <property type="entry name" value="CASKIN"/>
    <property type="match status" value="1"/>
</dbReference>
<accession>A0AAW0JUV7</accession>
<proteinExistence type="predicted"/>
<dbReference type="GO" id="GO:0016020">
    <property type="term" value="C:membrane"/>
    <property type="evidence" value="ECO:0007669"/>
    <property type="project" value="TreeGrafter"/>
</dbReference>
<dbReference type="PANTHER" id="PTHR24177:SF329">
    <property type="entry name" value="ANKYRIN REPEAT PROTEIN"/>
    <property type="match status" value="1"/>
</dbReference>
<organism evidence="1 2">
    <name type="scientific">Quercus suber</name>
    <name type="common">Cork oak</name>
    <dbReference type="NCBI Taxonomy" id="58331"/>
    <lineage>
        <taxon>Eukaryota</taxon>
        <taxon>Viridiplantae</taxon>
        <taxon>Streptophyta</taxon>
        <taxon>Embryophyta</taxon>
        <taxon>Tracheophyta</taxon>
        <taxon>Spermatophyta</taxon>
        <taxon>Magnoliopsida</taxon>
        <taxon>eudicotyledons</taxon>
        <taxon>Gunneridae</taxon>
        <taxon>Pentapetalae</taxon>
        <taxon>rosids</taxon>
        <taxon>fabids</taxon>
        <taxon>Fagales</taxon>
        <taxon>Fagaceae</taxon>
        <taxon>Quercus</taxon>
    </lineage>
</organism>
<comment type="caution">
    <text evidence="1">The sequence shown here is derived from an EMBL/GenBank/DDBJ whole genome shotgun (WGS) entry which is preliminary data.</text>
</comment>
<evidence type="ECO:0000313" key="1">
    <source>
        <dbReference type="EMBL" id="KAK7830183.1"/>
    </source>
</evidence>
<name>A0AAW0JUV7_QUESU</name>
<dbReference type="Proteomes" id="UP000237347">
    <property type="component" value="Unassembled WGS sequence"/>
</dbReference>
<protein>
    <submittedName>
        <fullName evidence="1">Uncharacterized protein</fullName>
    </submittedName>
</protein>